<dbReference type="Proteomes" id="UP000006591">
    <property type="component" value="Chromosome 6"/>
</dbReference>
<dbReference type="AlphaFoldDB" id="A0A0E0HN69"/>
<name>A0A0E0HN69_ORYNI</name>
<proteinExistence type="predicted"/>
<reference evidence="1" key="2">
    <citation type="submission" date="2018-04" db="EMBL/GenBank/DDBJ databases">
        <title>OnivRS2 (Oryza nivara Reference Sequence Version 2).</title>
        <authorList>
            <person name="Zhang J."/>
            <person name="Kudrna D."/>
            <person name="Lee S."/>
            <person name="Talag J."/>
            <person name="Rajasekar S."/>
            <person name="Welchert J."/>
            <person name="Hsing Y.-I."/>
            <person name="Wing R.A."/>
        </authorList>
    </citation>
    <scope>NUCLEOTIDE SEQUENCE [LARGE SCALE GENOMIC DNA]</scope>
    <source>
        <strain evidence="1">SL10</strain>
    </source>
</reference>
<organism evidence="1">
    <name type="scientific">Oryza nivara</name>
    <name type="common">Indian wild rice</name>
    <name type="synonym">Oryza sativa f. spontanea</name>
    <dbReference type="NCBI Taxonomy" id="4536"/>
    <lineage>
        <taxon>Eukaryota</taxon>
        <taxon>Viridiplantae</taxon>
        <taxon>Streptophyta</taxon>
        <taxon>Embryophyta</taxon>
        <taxon>Tracheophyta</taxon>
        <taxon>Spermatophyta</taxon>
        <taxon>Magnoliopsida</taxon>
        <taxon>Liliopsida</taxon>
        <taxon>Poales</taxon>
        <taxon>Poaceae</taxon>
        <taxon>BOP clade</taxon>
        <taxon>Oryzoideae</taxon>
        <taxon>Oryzeae</taxon>
        <taxon>Oryzinae</taxon>
        <taxon>Oryza</taxon>
    </lineage>
</organism>
<dbReference type="HOGENOM" id="CLU_3035725_0_0_1"/>
<dbReference type="EnsemblPlants" id="ONIVA06G09990.1">
    <property type="protein sequence ID" value="ONIVA06G09990.1"/>
    <property type="gene ID" value="ONIVA06G09990"/>
</dbReference>
<accession>A0A0E0HN69</accession>
<evidence type="ECO:0000313" key="2">
    <source>
        <dbReference type="Proteomes" id="UP000006591"/>
    </source>
</evidence>
<sequence>MPSRLASPRHGHGTNDGVGCLKSLCHSEETLLMETMTEKLKVTTSALGAQRTGVG</sequence>
<dbReference type="Gramene" id="ONIVA06G09990.1">
    <property type="protein sequence ID" value="ONIVA06G09990.1"/>
    <property type="gene ID" value="ONIVA06G09990"/>
</dbReference>
<reference evidence="1" key="1">
    <citation type="submission" date="2015-04" db="UniProtKB">
        <authorList>
            <consortium name="EnsemblPlants"/>
        </authorList>
    </citation>
    <scope>IDENTIFICATION</scope>
    <source>
        <strain evidence="1">SL10</strain>
    </source>
</reference>
<protein>
    <submittedName>
        <fullName evidence="1">Uncharacterized protein</fullName>
    </submittedName>
</protein>
<evidence type="ECO:0000313" key="1">
    <source>
        <dbReference type="EnsemblPlants" id="ONIVA06G09990.1"/>
    </source>
</evidence>
<keyword evidence="2" id="KW-1185">Reference proteome</keyword>